<evidence type="ECO:0000313" key="1">
    <source>
        <dbReference type="EMBL" id="MCZ4245804.1"/>
    </source>
</evidence>
<sequence length="188" mass="22120">MKKIQLIWKGQDSIENFLFNATENGYTAIGFVNGMDDHQPFCIRYKINISKDWKVKDIEIQSLTDEKKRVFLSTDLNGNWYNENNKHCPEFNGCNDIDISLTPFTNTLPINRLGEKLKNRTRIEVVYFKLPEFEIRKVIQYYSLLKPGLFKYEGVLKDFTADLPVDDDGFVIHYPDLFERIYTEKAND</sequence>
<dbReference type="SUPFAM" id="SSF159275">
    <property type="entry name" value="PA1994-like"/>
    <property type="match status" value="1"/>
</dbReference>
<reference evidence="1" key="1">
    <citation type="submission" date="2022-12" db="EMBL/GenBank/DDBJ databases">
        <title>Genome sequence of HCMS5-2.</title>
        <authorList>
            <person name="Woo H."/>
        </authorList>
    </citation>
    <scope>NUCLEOTIDE SEQUENCE</scope>
    <source>
        <strain evidence="1">HCMS5-2</strain>
    </source>
</reference>
<evidence type="ECO:0000313" key="2">
    <source>
        <dbReference type="Proteomes" id="UP001144347"/>
    </source>
</evidence>
<dbReference type="Pfam" id="PF06475">
    <property type="entry name" value="Glycolipid_bind"/>
    <property type="match status" value="1"/>
</dbReference>
<protein>
    <submittedName>
        <fullName evidence="1">Glycolipid-binding domain-containing protein</fullName>
    </submittedName>
</protein>
<dbReference type="InterPro" id="IPR009467">
    <property type="entry name" value="Glycolipid-bd_prot_put"/>
</dbReference>
<accession>A0ABT4LG54</accession>
<proteinExistence type="predicted"/>
<gene>
    <name evidence="1" type="ORF">O0955_17470</name>
</gene>
<dbReference type="Proteomes" id="UP001144347">
    <property type="component" value="Unassembled WGS sequence"/>
</dbReference>
<organism evidence="1 2">
    <name type="scientific">Pedobacter punctiformis</name>
    <dbReference type="NCBI Taxonomy" id="3004097"/>
    <lineage>
        <taxon>Bacteria</taxon>
        <taxon>Pseudomonadati</taxon>
        <taxon>Bacteroidota</taxon>
        <taxon>Sphingobacteriia</taxon>
        <taxon>Sphingobacteriales</taxon>
        <taxon>Sphingobacteriaceae</taxon>
        <taxon>Pedobacter</taxon>
    </lineage>
</organism>
<name>A0ABT4LG54_9SPHI</name>
<keyword evidence="2" id="KW-1185">Reference proteome</keyword>
<comment type="caution">
    <text evidence="1">The sequence shown here is derived from an EMBL/GenBank/DDBJ whole genome shotgun (WGS) entry which is preliminary data.</text>
</comment>
<dbReference type="EMBL" id="JAPWGM010000007">
    <property type="protein sequence ID" value="MCZ4245804.1"/>
    <property type="molecule type" value="Genomic_DNA"/>
</dbReference>
<dbReference type="RefSeq" id="WP_269428849.1">
    <property type="nucleotide sequence ID" value="NZ_JAPWGM010000007.1"/>
</dbReference>